<name>A0A4Y2SGW5_ARAVE</name>
<gene>
    <name evidence="1" type="ORF">AVEN_162155_1</name>
</gene>
<accession>A0A4Y2SGW5</accession>
<comment type="caution">
    <text evidence="1">The sequence shown here is derived from an EMBL/GenBank/DDBJ whole genome shotgun (WGS) entry which is preliminary data.</text>
</comment>
<dbReference type="EMBL" id="BGPR01021656">
    <property type="protein sequence ID" value="GBN87151.1"/>
    <property type="molecule type" value="Genomic_DNA"/>
</dbReference>
<keyword evidence="2" id="KW-1185">Reference proteome</keyword>
<reference evidence="1 2" key="1">
    <citation type="journal article" date="2019" name="Sci. Rep.">
        <title>Orb-weaving spider Araneus ventricosus genome elucidates the spidroin gene catalogue.</title>
        <authorList>
            <person name="Kono N."/>
            <person name="Nakamura H."/>
            <person name="Ohtoshi R."/>
            <person name="Moran D.A.P."/>
            <person name="Shinohara A."/>
            <person name="Yoshida Y."/>
            <person name="Fujiwara M."/>
            <person name="Mori M."/>
            <person name="Tomita M."/>
            <person name="Arakawa K."/>
        </authorList>
    </citation>
    <scope>NUCLEOTIDE SEQUENCE [LARGE SCALE GENOMIC DNA]</scope>
</reference>
<evidence type="ECO:0000313" key="1">
    <source>
        <dbReference type="EMBL" id="GBN87151.1"/>
    </source>
</evidence>
<dbReference type="AlphaFoldDB" id="A0A4Y2SGW5"/>
<evidence type="ECO:0000313" key="2">
    <source>
        <dbReference type="Proteomes" id="UP000499080"/>
    </source>
</evidence>
<dbReference type="Proteomes" id="UP000499080">
    <property type="component" value="Unassembled WGS sequence"/>
</dbReference>
<organism evidence="1 2">
    <name type="scientific">Araneus ventricosus</name>
    <name type="common">Orbweaver spider</name>
    <name type="synonym">Epeira ventricosa</name>
    <dbReference type="NCBI Taxonomy" id="182803"/>
    <lineage>
        <taxon>Eukaryota</taxon>
        <taxon>Metazoa</taxon>
        <taxon>Ecdysozoa</taxon>
        <taxon>Arthropoda</taxon>
        <taxon>Chelicerata</taxon>
        <taxon>Arachnida</taxon>
        <taxon>Araneae</taxon>
        <taxon>Araneomorphae</taxon>
        <taxon>Entelegynae</taxon>
        <taxon>Araneoidea</taxon>
        <taxon>Araneidae</taxon>
        <taxon>Araneus</taxon>
    </lineage>
</organism>
<proteinExistence type="predicted"/>
<sequence>MILRKGDKTSVCVESVGEEEMCRSLSGTFETRVLKTNFGAFVNDLPKSGQSFSIFWNARRKKSSKSMEISKMACGWNSVWTEIGKKNQRDPERGWRKEKYLADIEASLRG</sequence>
<protein>
    <submittedName>
        <fullName evidence="1">Uncharacterized protein</fullName>
    </submittedName>
</protein>